<feature type="compositionally biased region" description="Low complexity" evidence="1">
    <location>
        <begin position="703"/>
        <end position="740"/>
    </location>
</feature>
<evidence type="ECO:0000259" key="2">
    <source>
        <dbReference type="PROSITE" id="PS50011"/>
    </source>
</evidence>
<dbReference type="Gene3D" id="1.10.510.10">
    <property type="entry name" value="Transferase(Phosphotransferase) domain 1"/>
    <property type="match status" value="1"/>
</dbReference>
<dbReference type="SMART" id="SM00220">
    <property type="entry name" value="S_TKc"/>
    <property type="match status" value="1"/>
</dbReference>
<dbReference type="Proteomes" id="UP000790347">
    <property type="component" value="Unassembled WGS sequence"/>
</dbReference>
<dbReference type="GO" id="GO:0005524">
    <property type="term" value="F:ATP binding"/>
    <property type="evidence" value="ECO:0007669"/>
    <property type="project" value="InterPro"/>
</dbReference>
<protein>
    <submittedName>
        <fullName evidence="3">Serine/threonine-protein kinase HAL4/sat4</fullName>
    </submittedName>
</protein>
<feature type="compositionally biased region" description="Low complexity" evidence="1">
    <location>
        <begin position="657"/>
        <end position="692"/>
    </location>
</feature>
<keyword evidence="4" id="KW-1185">Reference proteome</keyword>
<feature type="region of interest" description="Disordered" evidence="1">
    <location>
        <begin position="411"/>
        <end position="828"/>
    </location>
</feature>
<dbReference type="PROSITE" id="PS50011">
    <property type="entry name" value="PROTEIN_KINASE_DOM"/>
    <property type="match status" value="1"/>
</dbReference>
<dbReference type="GO" id="GO:0004672">
    <property type="term" value="F:protein kinase activity"/>
    <property type="evidence" value="ECO:0007669"/>
    <property type="project" value="InterPro"/>
</dbReference>
<feature type="compositionally biased region" description="Low complexity" evidence="1">
    <location>
        <begin position="753"/>
        <end position="798"/>
    </location>
</feature>
<feature type="region of interest" description="Disordered" evidence="1">
    <location>
        <begin position="1"/>
        <end position="29"/>
    </location>
</feature>
<dbReference type="SUPFAM" id="SSF56112">
    <property type="entry name" value="Protein kinase-like (PK-like)"/>
    <property type="match status" value="1"/>
</dbReference>
<comment type="caution">
    <text evidence="3">The sequence shown here is derived from an EMBL/GenBank/DDBJ whole genome shotgun (WGS) entry which is preliminary data.</text>
</comment>
<evidence type="ECO:0000313" key="4">
    <source>
        <dbReference type="Proteomes" id="UP000790347"/>
    </source>
</evidence>
<dbReference type="AlphaFoldDB" id="A0A922IA36"/>
<feature type="compositionally biased region" description="Acidic residues" evidence="1">
    <location>
        <begin position="693"/>
        <end position="702"/>
    </location>
</feature>
<feature type="domain" description="Protein kinase" evidence="2">
    <location>
        <begin position="68"/>
        <end position="370"/>
    </location>
</feature>
<evidence type="ECO:0000256" key="1">
    <source>
        <dbReference type="SAM" id="MobiDB-lite"/>
    </source>
</evidence>
<feature type="compositionally biased region" description="Low complexity" evidence="1">
    <location>
        <begin position="11"/>
        <end position="25"/>
    </location>
</feature>
<feature type="compositionally biased region" description="Low complexity" evidence="1">
    <location>
        <begin position="521"/>
        <end position="539"/>
    </location>
</feature>
<feature type="compositionally biased region" description="Low complexity" evidence="1">
    <location>
        <begin position="457"/>
        <end position="474"/>
    </location>
</feature>
<dbReference type="PANTHER" id="PTHR24347">
    <property type="entry name" value="SERINE/THREONINE-PROTEIN KINASE"/>
    <property type="match status" value="1"/>
</dbReference>
<organism evidence="3 4">
    <name type="scientific">Dermatophagoides farinae</name>
    <name type="common">American house dust mite</name>
    <dbReference type="NCBI Taxonomy" id="6954"/>
    <lineage>
        <taxon>Eukaryota</taxon>
        <taxon>Metazoa</taxon>
        <taxon>Ecdysozoa</taxon>
        <taxon>Arthropoda</taxon>
        <taxon>Chelicerata</taxon>
        <taxon>Arachnida</taxon>
        <taxon>Acari</taxon>
        <taxon>Acariformes</taxon>
        <taxon>Sarcoptiformes</taxon>
        <taxon>Astigmata</taxon>
        <taxon>Psoroptidia</taxon>
        <taxon>Analgoidea</taxon>
        <taxon>Pyroglyphidae</taxon>
        <taxon>Dermatophagoidinae</taxon>
        <taxon>Dermatophagoides</taxon>
    </lineage>
</organism>
<reference evidence="3" key="2">
    <citation type="journal article" date="2022" name="Res Sq">
        <title>Comparative Genomics Reveals Insights into the Divergent Evolution of Astigmatic Mites and Household Pest Adaptations.</title>
        <authorList>
            <person name="Xiong Q."/>
            <person name="Wan A.T.-Y."/>
            <person name="Liu X.-Y."/>
            <person name="Fung C.S.-H."/>
            <person name="Xiao X."/>
            <person name="Malainual N."/>
            <person name="Hou J."/>
            <person name="Wang L."/>
            <person name="Wang M."/>
            <person name="Yang K."/>
            <person name="Cui Y."/>
            <person name="Leung E."/>
            <person name="Nong W."/>
            <person name="Shin S.-K."/>
            <person name="Au S."/>
            <person name="Jeong K.Y."/>
            <person name="Chew F.T."/>
            <person name="Hui J."/>
            <person name="Leung T.F."/>
            <person name="Tungtrongchitr A."/>
            <person name="Zhong N."/>
            <person name="Liu Z."/>
            <person name="Tsui S."/>
        </authorList>
    </citation>
    <scope>NUCLEOTIDE SEQUENCE</scope>
    <source>
        <strain evidence="3">Derf</strain>
        <tissue evidence="3">Whole organism</tissue>
    </source>
</reference>
<keyword evidence="3" id="KW-0418">Kinase</keyword>
<feature type="compositionally biased region" description="Low complexity" evidence="1">
    <location>
        <begin position="559"/>
        <end position="597"/>
    </location>
</feature>
<gene>
    <name evidence="3" type="primary">SAT4</name>
    <name evidence="3" type="ORF">DERF_006310</name>
</gene>
<feature type="compositionally biased region" description="Low complexity" evidence="1">
    <location>
        <begin position="500"/>
        <end position="513"/>
    </location>
</feature>
<dbReference type="Pfam" id="PF00069">
    <property type="entry name" value="Pkinase"/>
    <property type="match status" value="1"/>
</dbReference>
<keyword evidence="3" id="KW-0808">Transferase</keyword>
<accession>A0A922IA36</accession>
<dbReference type="InterPro" id="IPR000719">
    <property type="entry name" value="Prot_kinase_dom"/>
</dbReference>
<sequence>MPYFDHQMATSISDSPSDSQSSKSMGSKKDKILRTVACSNKKTEKITHKDPDASITSKYKQNIDLRKLMFMRNLLKAEIETLQKTKGALPSDNNPNYAKYSYDTNKSLQQQCASDSQFYEAQNTDYPAQPLCCQLYDSKSSGIESNSLYLRTIRHLGKKHQSIVQTWDLFINSSGNIEIFQEYCSAGNLEQFVENNTLNEKQISLYAWQLLRGLDFLGDIGISHRDIQPHNIMLRPAQKDNFLKITNFHKSIIYWNVTENDVIYVQCEPKDKQGDKNYQAPEIYGDPSKEEFDPIIADTWSYGAVIHFMGSKQYPYNVGSKSDDLDKEIADNVDKLKSLSKDGKDLLKAILKANASERMPIGLIEKSSWFNDAKRAKLKILVDKNAPVAKGGAGKVADFGKSNIFARPSEFKSTASTKKEKSSSSKKSISKSKSLSSKSKSKSKTMADNDDGEASDQEASASGAASSSSKSGKTSGKEDDEDGESGSEGDGSSGKDDEASGSQSKSGTTSKSKSKADSSSKSKSKSSASSKSGATSGEESGSEEGGGSENDGSGKDEQSGSSSAKSSAKSTSKSDTSSKSKSKSSSSSKSGATSGEESGSEGGSENDGSGKDEQSGSSAKSTSKSGASSKSKSKSSSSSKSGATSGEESGSEEGGSDSESGQSGSSAKSTSKSGASSKSKSKSSSKSGATSGEESDSEEGGSDSESGQSGSSSKSSAKSTSKSGASSKSKSKSSSKSGATSDEESGSEEGGSDSESGQSGSSAKSSAKSTSKSGASSKSKSKSSKSGATSGEESGAEGSENDGSDKEEQSGSSTAKFYVNVGSIVEKT</sequence>
<feature type="compositionally biased region" description="Low complexity" evidence="1">
    <location>
        <begin position="615"/>
        <end position="648"/>
    </location>
</feature>
<name>A0A922IA36_DERFA</name>
<feature type="compositionally biased region" description="Acidic residues" evidence="1">
    <location>
        <begin position="741"/>
        <end position="752"/>
    </location>
</feature>
<proteinExistence type="predicted"/>
<feature type="compositionally biased region" description="Low complexity" evidence="1">
    <location>
        <begin position="425"/>
        <end position="438"/>
    </location>
</feature>
<feature type="compositionally biased region" description="Acidic residues" evidence="1">
    <location>
        <begin position="478"/>
        <end position="487"/>
    </location>
</feature>
<dbReference type="EMBL" id="ASGP02000002">
    <property type="protein sequence ID" value="KAH9522749.1"/>
    <property type="molecule type" value="Genomic_DNA"/>
</dbReference>
<reference evidence="3" key="1">
    <citation type="submission" date="2013-05" db="EMBL/GenBank/DDBJ databases">
        <authorList>
            <person name="Yim A.K.Y."/>
            <person name="Chan T.F."/>
            <person name="Ji K.M."/>
            <person name="Liu X.Y."/>
            <person name="Zhou J.W."/>
            <person name="Li R.Q."/>
            <person name="Yang K.Y."/>
            <person name="Li J."/>
            <person name="Li M."/>
            <person name="Law P.T.W."/>
            <person name="Wu Y.L."/>
            <person name="Cai Z.L."/>
            <person name="Qin H."/>
            <person name="Bao Y."/>
            <person name="Leung R.K.K."/>
            <person name="Ng P.K.S."/>
            <person name="Zou J."/>
            <person name="Zhong X.J."/>
            <person name="Ran P.X."/>
            <person name="Zhong N.S."/>
            <person name="Liu Z.G."/>
            <person name="Tsui S.K.W."/>
        </authorList>
    </citation>
    <scope>NUCLEOTIDE SEQUENCE</scope>
    <source>
        <strain evidence="3">Derf</strain>
        <tissue evidence="3">Whole organism</tissue>
    </source>
</reference>
<evidence type="ECO:0000313" key="3">
    <source>
        <dbReference type="EMBL" id="KAH9522749.1"/>
    </source>
</evidence>
<dbReference type="InterPro" id="IPR011009">
    <property type="entry name" value="Kinase-like_dom_sf"/>
</dbReference>